<dbReference type="Gene3D" id="3.40.50.200">
    <property type="entry name" value="Peptidase S8/S53 domain"/>
    <property type="match status" value="1"/>
</dbReference>
<keyword evidence="4" id="KW-0720">Serine protease</keyword>
<feature type="domain" description="Peptidase S8/S53" evidence="5">
    <location>
        <begin position="106"/>
        <end position="333"/>
    </location>
</feature>
<dbReference type="InterPro" id="IPR050131">
    <property type="entry name" value="Peptidase_S8_subtilisin-like"/>
</dbReference>
<dbReference type="GO" id="GO:0005615">
    <property type="term" value="C:extracellular space"/>
    <property type="evidence" value="ECO:0007669"/>
    <property type="project" value="TreeGrafter"/>
</dbReference>
<evidence type="ECO:0000313" key="6">
    <source>
        <dbReference type="EMBL" id="KKM64207.1"/>
    </source>
</evidence>
<evidence type="ECO:0000256" key="2">
    <source>
        <dbReference type="ARBA" id="ARBA00022670"/>
    </source>
</evidence>
<dbReference type="InterPro" id="IPR023827">
    <property type="entry name" value="Peptidase_S8_Asp-AS"/>
</dbReference>
<proteinExistence type="inferred from homology"/>
<dbReference type="CDD" id="cd04077">
    <property type="entry name" value="Peptidases_S8_PCSK9_ProteinaseK_like"/>
    <property type="match status" value="1"/>
</dbReference>
<comment type="similarity">
    <text evidence="1">Belongs to the peptidase S8 family.</text>
</comment>
<dbReference type="EMBL" id="LAZR01010946">
    <property type="protein sequence ID" value="KKM64207.1"/>
    <property type="molecule type" value="Genomic_DNA"/>
</dbReference>
<dbReference type="PRINTS" id="PR00723">
    <property type="entry name" value="SUBTILISIN"/>
</dbReference>
<dbReference type="PANTHER" id="PTHR43806:SF11">
    <property type="entry name" value="CEREVISIN-RELATED"/>
    <property type="match status" value="1"/>
</dbReference>
<organism evidence="6">
    <name type="scientific">marine sediment metagenome</name>
    <dbReference type="NCBI Taxonomy" id="412755"/>
    <lineage>
        <taxon>unclassified sequences</taxon>
        <taxon>metagenomes</taxon>
        <taxon>ecological metagenomes</taxon>
    </lineage>
</organism>
<evidence type="ECO:0000256" key="1">
    <source>
        <dbReference type="ARBA" id="ARBA00011073"/>
    </source>
</evidence>
<dbReference type="PANTHER" id="PTHR43806">
    <property type="entry name" value="PEPTIDASE S8"/>
    <property type="match status" value="1"/>
</dbReference>
<protein>
    <recommendedName>
        <fullName evidence="5">Peptidase S8/S53 domain-containing protein</fullName>
    </recommendedName>
</protein>
<dbReference type="InterPro" id="IPR015500">
    <property type="entry name" value="Peptidase_S8_subtilisin-rel"/>
</dbReference>
<evidence type="ECO:0000256" key="4">
    <source>
        <dbReference type="ARBA" id="ARBA00022825"/>
    </source>
</evidence>
<evidence type="ECO:0000259" key="5">
    <source>
        <dbReference type="Pfam" id="PF00082"/>
    </source>
</evidence>
<dbReference type="GO" id="GO:0006508">
    <property type="term" value="P:proteolysis"/>
    <property type="evidence" value="ECO:0007669"/>
    <property type="project" value="UniProtKB-KW"/>
</dbReference>
<sequence>MIVLKKASDRSGALTLLPAASVFDRLLSEFVALENPRRLLNVGMVAAGADLKTIAELVLHGAVSGVYAVRTYQVAPLEGQAVASWGLDAIDARSGLDGRYEPRATGRGVRAVVVDTGISPHPDFGDRLSDDGFSAHPGGWQDRLGHGTHVASTIGGETLGVARDVILHACKALNDKGSGSTEQVIQCVDWSIDLKARTGDDVVGNMSLGGPPDPPLDVALCRALAAGVPYAVAAGNDYGDSACNSSPARVVQAFTAMASNRSDRLASFSNAGTCSDAIAPGEDIIGARPGGGSQSMSGTSMASPHMAGAIAQCLELNPGLAAGCIDEVLAWTTAGRISGVPADVSNQFLYVGKGDGEPPPPWECPIDAPWCHEMDPPQACSAPDRPCVHNPTNDPEHCELAPECPEPPPPEPQCADVEDACDCFRGEAWVPCSSAECVLTGVGALVSGHHNQLGSDVNDAMVHLTGCGVGSRCVIEERPQEWQAAVEKRLREQGLCAGQHAPHTDEIAVSRGRDAPMEGYHVYAGPGWDEWPEKKGTVVWSPGADRVAYWPVAAPPPAGCGSPAPPPIVKAKVKVHQREPQWTADGVFLVQGAAYCANWWTDGRVRCPVRPNGHPERAACELEAVGGLPVWSTTKGTCWVMDNPYLYRCRPDAVGGTVRMCDVAGRVCASIGVK</sequence>
<dbReference type="InterPro" id="IPR022398">
    <property type="entry name" value="Peptidase_S8_His-AS"/>
</dbReference>
<reference evidence="6" key="1">
    <citation type="journal article" date="2015" name="Nature">
        <title>Complex archaea that bridge the gap between prokaryotes and eukaryotes.</title>
        <authorList>
            <person name="Spang A."/>
            <person name="Saw J.H."/>
            <person name="Jorgensen S.L."/>
            <person name="Zaremba-Niedzwiedzka K."/>
            <person name="Martijn J."/>
            <person name="Lind A.E."/>
            <person name="van Eijk R."/>
            <person name="Schleper C."/>
            <person name="Guy L."/>
            <person name="Ettema T.J."/>
        </authorList>
    </citation>
    <scope>NUCLEOTIDE SEQUENCE</scope>
</reference>
<dbReference type="AlphaFoldDB" id="A0A0F9M4Q5"/>
<dbReference type="PROSITE" id="PS51892">
    <property type="entry name" value="SUBTILASE"/>
    <property type="match status" value="1"/>
</dbReference>
<dbReference type="Pfam" id="PF00082">
    <property type="entry name" value="Peptidase_S8"/>
    <property type="match status" value="1"/>
</dbReference>
<dbReference type="PROSITE" id="PS00138">
    <property type="entry name" value="SUBTILASE_SER"/>
    <property type="match status" value="1"/>
</dbReference>
<gene>
    <name evidence="6" type="ORF">LCGC14_1503690</name>
</gene>
<comment type="caution">
    <text evidence="6">The sequence shown here is derived from an EMBL/GenBank/DDBJ whole genome shotgun (WGS) entry which is preliminary data.</text>
</comment>
<name>A0A0F9M4Q5_9ZZZZ</name>
<keyword evidence="3" id="KW-0378">Hydrolase</keyword>
<dbReference type="InterPro" id="IPR000209">
    <property type="entry name" value="Peptidase_S8/S53_dom"/>
</dbReference>
<dbReference type="SUPFAM" id="SSF52743">
    <property type="entry name" value="Subtilisin-like"/>
    <property type="match status" value="1"/>
</dbReference>
<dbReference type="InterPro" id="IPR023828">
    <property type="entry name" value="Peptidase_S8_Ser-AS"/>
</dbReference>
<dbReference type="PROSITE" id="PS00136">
    <property type="entry name" value="SUBTILASE_ASP"/>
    <property type="match status" value="1"/>
</dbReference>
<dbReference type="GO" id="GO:0004252">
    <property type="term" value="F:serine-type endopeptidase activity"/>
    <property type="evidence" value="ECO:0007669"/>
    <property type="project" value="InterPro"/>
</dbReference>
<dbReference type="PROSITE" id="PS00137">
    <property type="entry name" value="SUBTILASE_HIS"/>
    <property type="match status" value="1"/>
</dbReference>
<evidence type="ECO:0000256" key="3">
    <source>
        <dbReference type="ARBA" id="ARBA00022801"/>
    </source>
</evidence>
<accession>A0A0F9M4Q5</accession>
<dbReference type="InterPro" id="IPR036852">
    <property type="entry name" value="Peptidase_S8/S53_dom_sf"/>
</dbReference>
<keyword evidence="2" id="KW-0645">Protease</keyword>
<dbReference type="InterPro" id="IPR034193">
    <property type="entry name" value="PCSK9_ProteinaseK-like"/>
</dbReference>